<evidence type="ECO:0000256" key="3">
    <source>
        <dbReference type="ARBA" id="ARBA00023012"/>
    </source>
</evidence>
<dbReference type="Gene3D" id="3.30.450.40">
    <property type="match status" value="1"/>
</dbReference>
<dbReference type="AlphaFoldDB" id="A0A7Y9UTP2"/>
<dbReference type="SUPFAM" id="SSF55874">
    <property type="entry name" value="ATPase domain of HSP90 chaperone/DNA topoisomerase II/histidine kinase"/>
    <property type="match status" value="1"/>
</dbReference>
<dbReference type="EMBL" id="JACCAA010000001">
    <property type="protein sequence ID" value="NYG58739.1"/>
    <property type="molecule type" value="Genomic_DNA"/>
</dbReference>
<evidence type="ECO:0000256" key="1">
    <source>
        <dbReference type="ARBA" id="ARBA00022679"/>
    </source>
</evidence>
<proteinExistence type="predicted"/>
<dbReference type="InterPro" id="IPR029016">
    <property type="entry name" value="GAF-like_dom_sf"/>
</dbReference>
<dbReference type="GO" id="GO:0046983">
    <property type="term" value="F:protein dimerization activity"/>
    <property type="evidence" value="ECO:0007669"/>
    <property type="project" value="InterPro"/>
</dbReference>
<keyword evidence="6" id="KW-1185">Reference proteome</keyword>
<dbReference type="SUPFAM" id="SSF55781">
    <property type="entry name" value="GAF domain-like"/>
    <property type="match status" value="1"/>
</dbReference>
<keyword evidence="3" id="KW-0902">Two-component regulatory system</keyword>
<organism evidence="5 6">
    <name type="scientific">Nocardioides daedukensis</name>
    <dbReference type="NCBI Taxonomy" id="634462"/>
    <lineage>
        <taxon>Bacteria</taxon>
        <taxon>Bacillati</taxon>
        <taxon>Actinomycetota</taxon>
        <taxon>Actinomycetes</taxon>
        <taxon>Propionibacteriales</taxon>
        <taxon>Nocardioidaceae</taxon>
        <taxon>Nocardioides</taxon>
    </lineage>
</organism>
<dbReference type="PANTHER" id="PTHR24421">
    <property type="entry name" value="NITRATE/NITRITE SENSOR PROTEIN NARX-RELATED"/>
    <property type="match status" value="1"/>
</dbReference>
<keyword evidence="2 5" id="KW-0418">Kinase</keyword>
<keyword evidence="1" id="KW-0808">Transferase</keyword>
<dbReference type="Gene3D" id="1.20.5.1930">
    <property type="match status" value="1"/>
</dbReference>
<dbReference type="InterPro" id="IPR036890">
    <property type="entry name" value="HATPase_C_sf"/>
</dbReference>
<dbReference type="Pfam" id="PF02518">
    <property type="entry name" value="HATPase_c"/>
    <property type="match status" value="1"/>
</dbReference>
<dbReference type="GO" id="GO:0000155">
    <property type="term" value="F:phosphorelay sensor kinase activity"/>
    <property type="evidence" value="ECO:0007669"/>
    <property type="project" value="InterPro"/>
</dbReference>
<evidence type="ECO:0000313" key="5">
    <source>
        <dbReference type="EMBL" id="NYG58739.1"/>
    </source>
</evidence>
<dbReference type="GO" id="GO:0016020">
    <property type="term" value="C:membrane"/>
    <property type="evidence" value="ECO:0007669"/>
    <property type="project" value="InterPro"/>
</dbReference>
<dbReference type="RefSeq" id="WP_179501872.1">
    <property type="nucleotide sequence ID" value="NZ_JACCAA010000001.1"/>
</dbReference>
<dbReference type="PANTHER" id="PTHR24421:SF56">
    <property type="entry name" value="OXYGEN SENSOR HISTIDINE KINASE RESPONSE REGULATOR DOST"/>
    <property type="match status" value="1"/>
</dbReference>
<sequence length="362" mass="39239">MNRKRGPADALSERRRVWLEATAEVMGKLHGPARPEEVVDQIARGARAVAGGELAALLRVRDGVPSIVATDGTGQAELPALLDGVSAEVRSALAEKETQWVRRAGTVIVLVPLRAALAEQGVLIASLPARQDTLDDETADLLSAFADQASLVVDHSTALADRQELMLVAERDRIARDLHDVVIQRIFATGLQLQGVRKRIHDEEVAAMLSTALTDLDTTIRDIRSTIFELQHTRKVSLRGDVRALVKEYVPVLGFTPLVRTTGPVDSLVPANIAGQLLAVLREGLSNVVKHADADACMVEVDVVEDRVVLKVIDNGRGLGPDVVESGLRNARRRAIDLGGTLTHSDEEVQGTRLEWQVPFTH</sequence>
<protein>
    <submittedName>
        <fullName evidence="5">Signal transduction histidine kinase</fullName>
    </submittedName>
</protein>
<dbReference type="InterPro" id="IPR050482">
    <property type="entry name" value="Sensor_HK_TwoCompSys"/>
</dbReference>
<dbReference type="Pfam" id="PF07730">
    <property type="entry name" value="HisKA_3"/>
    <property type="match status" value="1"/>
</dbReference>
<dbReference type="SMART" id="SM00387">
    <property type="entry name" value="HATPase_c"/>
    <property type="match status" value="1"/>
</dbReference>
<evidence type="ECO:0000256" key="2">
    <source>
        <dbReference type="ARBA" id="ARBA00022777"/>
    </source>
</evidence>
<dbReference type="Proteomes" id="UP000540656">
    <property type="component" value="Unassembled WGS sequence"/>
</dbReference>
<reference evidence="5 6" key="1">
    <citation type="submission" date="2020-07" db="EMBL/GenBank/DDBJ databases">
        <title>Sequencing the genomes of 1000 actinobacteria strains.</title>
        <authorList>
            <person name="Klenk H.-P."/>
        </authorList>
    </citation>
    <scope>NUCLEOTIDE SEQUENCE [LARGE SCALE GENOMIC DNA]</scope>
    <source>
        <strain evidence="5 6">DSM 23819</strain>
    </source>
</reference>
<dbReference type="CDD" id="cd16917">
    <property type="entry name" value="HATPase_UhpB-NarQ-NarX-like"/>
    <property type="match status" value="1"/>
</dbReference>
<gene>
    <name evidence="5" type="ORF">BJ980_001662</name>
</gene>
<evidence type="ECO:0000313" key="6">
    <source>
        <dbReference type="Proteomes" id="UP000540656"/>
    </source>
</evidence>
<dbReference type="InterPro" id="IPR003594">
    <property type="entry name" value="HATPase_dom"/>
</dbReference>
<dbReference type="Gene3D" id="3.30.565.10">
    <property type="entry name" value="Histidine kinase-like ATPase, C-terminal domain"/>
    <property type="match status" value="1"/>
</dbReference>
<comment type="caution">
    <text evidence="5">The sequence shown here is derived from an EMBL/GenBank/DDBJ whole genome shotgun (WGS) entry which is preliminary data.</text>
</comment>
<evidence type="ECO:0000259" key="4">
    <source>
        <dbReference type="SMART" id="SM00387"/>
    </source>
</evidence>
<name>A0A7Y9UTP2_9ACTN</name>
<accession>A0A7Y9UTP2</accession>
<dbReference type="InterPro" id="IPR011712">
    <property type="entry name" value="Sig_transdc_His_kin_sub3_dim/P"/>
</dbReference>
<feature type="domain" description="Histidine kinase/HSP90-like ATPase" evidence="4">
    <location>
        <begin position="272"/>
        <end position="362"/>
    </location>
</feature>